<dbReference type="EMBL" id="LR824023">
    <property type="protein sequence ID" value="CAD0204088.1"/>
    <property type="molecule type" value="Genomic_DNA"/>
</dbReference>
<dbReference type="AlphaFoldDB" id="A0A9N8KZC9"/>
<evidence type="ECO:0000313" key="2">
    <source>
        <dbReference type="Proteomes" id="UP001154114"/>
    </source>
</evidence>
<name>A0A9N8KZC9_CHRIL</name>
<evidence type="ECO:0000313" key="1">
    <source>
        <dbReference type="EMBL" id="CAD0204088.1"/>
    </source>
</evidence>
<keyword evidence="2" id="KW-1185">Reference proteome</keyword>
<dbReference type="Proteomes" id="UP001154114">
    <property type="component" value="Chromosome 20"/>
</dbReference>
<sequence length="101" mass="11967">MLLFVLDINIYFKNSFSFGHRQHMEGGIHPVRFNLFSHFYLIYRKFDTDIIRRHYHSLDDCGMQSGLISTVYTQVVGNYTMQVQSSTKVVDIARTYKNVFF</sequence>
<protein>
    <submittedName>
        <fullName evidence="1">Uncharacterized protein</fullName>
    </submittedName>
</protein>
<organism evidence="1 2">
    <name type="scientific">Chrysodeixis includens</name>
    <name type="common">Soybean looper</name>
    <name type="synonym">Pseudoplusia includens</name>
    <dbReference type="NCBI Taxonomy" id="689277"/>
    <lineage>
        <taxon>Eukaryota</taxon>
        <taxon>Metazoa</taxon>
        <taxon>Ecdysozoa</taxon>
        <taxon>Arthropoda</taxon>
        <taxon>Hexapoda</taxon>
        <taxon>Insecta</taxon>
        <taxon>Pterygota</taxon>
        <taxon>Neoptera</taxon>
        <taxon>Endopterygota</taxon>
        <taxon>Lepidoptera</taxon>
        <taxon>Glossata</taxon>
        <taxon>Ditrysia</taxon>
        <taxon>Noctuoidea</taxon>
        <taxon>Noctuidae</taxon>
        <taxon>Plusiinae</taxon>
        <taxon>Chrysodeixis</taxon>
    </lineage>
</organism>
<reference evidence="1" key="1">
    <citation type="submission" date="2021-12" db="EMBL/GenBank/DDBJ databases">
        <authorList>
            <person name="King R."/>
        </authorList>
    </citation>
    <scope>NUCLEOTIDE SEQUENCE</scope>
</reference>
<gene>
    <name evidence="1" type="ORF">CINC_LOCUS6398</name>
</gene>
<proteinExistence type="predicted"/>
<accession>A0A9N8KZC9</accession>